<reference evidence="2" key="1">
    <citation type="submission" date="2017-09" db="EMBL/GenBank/DDBJ databases">
        <authorList>
            <person name="Varghese N."/>
            <person name="Submissions S."/>
        </authorList>
    </citation>
    <scope>NUCLEOTIDE SEQUENCE [LARGE SCALE GENOMIC DNA]</scope>
    <source>
        <strain evidence="2">DSM 29961</strain>
    </source>
</reference>
<name>A0A286GMC4_9BACT</name>
<gene>
    <name evidence="1" type="ORF">SAMN06269250_5432</name>
</gene>
<organism evidence="1 2">
    <name type="scientific">Spirosoma fluviale</name>
    <dbReference type="NCBI Taxonomy" id="1597977"/>
    <lineage>
        <taxon>Bacteria</taxon>
        <taxon>Pseudomonadati</taxon>
        <taxon>Bacteroidota</taxon>
        <taxon>Cytophagia</taxon>
        <taxon>Cytophagales</taxon>
        <taxon>Cytophagaceae</taxon>
        <taxon>Spirosoma</taxon>
    </lineage>
</organism>
<dbReference type="RefSeq" id="WP_097130146.1">
    <property type="nucleotide sequence ID" value="NZ_OCNH01000006.1"/>
</dbReference>
<dbReference type="InterPro" id="IPR036278">
    <property type="entry name" value="Sialidase_sf"/>
</dbReference>
<dbReference type="Proteomes" id="UP000219452">
    <property type="component" value="Unassembled WGS sequence"/>
</dbReference>
<keyword evidence="2" id="KW-1185">Reference proteome</keyword>
<dbReference type="Gene3D" id="2.120.10.10">
    <property type="match status" value="1"/>
</dbReference>
<dbReference type="EMBL" id="OCNH01000006">
    <property type="protein sequence ID" value="SOD96660.1"/>
    <property type="molecule type" value="Genomic_DNA"/>
</dbReference>
<dbReference type="AlphaFoldDB" id="A0A286GMC4"/>
<evidence type="ECO:0000313" key="2">
    <source>
        <dbReference type="Proteomes" id="UP000219452"/>
    </source>
</evidence>
<sequence length="238" mass="26294">MKTLLYCSLLLLTLSCKKAPSDIVDPEPDTVLAEYPDWYTLTAPVDKEIKGVWGDRDKTVLVTTGFAVFRSTDQGQHWQEVLPQQSIGIFGIVQNQDTLFTMTGLNNQSNGNTYQQVLVHANNYSLDDGITWQPYTKRNPLLDEPRSGQTIDKRLLINPVTASTGTTYRINQVFLDGPSATSGPFETPGVITSDGRRIDLPQLHQLNSLFLDSQQRLYVAGTDAVCGRGGKTGVTSRL</sequence>
<dbReference type="PROSITE" id="PS51257">
    <property type="entry name" value="PROKAR_LIPOPROTEIN"/>
    <property type="match status" value="1"/>
</dbReference>
<evidence type="ECO:0008006" key="3">
    <source>
        <dbReference type="Google" id="ProtNLM"/>
    </source>
</evidence>
<evidence type="ECO:0000313" key="1">
    <source>
        <dbReference type="EMBL" id="SOD96660.1"/>
    </source>
</evidence>
<accession>A0A286GMC4</accession>
<dbReference type="OrthoDB" id="749229at2"/>
<dbReference type="SUPFAM" id="SSF50939">
    <property type="entry name" value="Sialidases"/>
    <property type="match status" value="1"/>
</dbReference>
<protein>
    <recommendedName>
        <fullName evidence="3">BNR/Asp-box repeat-containing protein</fullName>
    </recommendedName>
</protein>
<proteinExistence type="predicted"/>